<dbReference type="GO" id="GO:0016020">
    <property type="term" value="C:membrane"/>
    <property type="evidence" value="ECO:0007669"/>
    <property type="project" value="TreeGrafter"/>
</dbReference>
<feature type="transmembrane region" description="Helical" evidence="1">
    <location>
        <begin position="9"/>
        <end position="29"/>
    </location>
</feature>
<dbReference type="OrthoDB" id="8182982at2759"/>
<evidence type="ECO:0000313" key="3">
    <source>
        <dbReference type="Proteomes" id="UP000580250"/>
    </source>
</evidence>
<dbReference type="GO" id="GO:0042277">
    <property type="term" value="F:peptide binding"/>
    <property type="evidence" value="ECO:0007669"/>
    <property type="project" value="TreeGrafter"/>
</dbReference>
<reference evidence="2 3" key="1">
    <citation type="submission" date="2020-08" db="EMBL/GenBank/DDBJ databases">
        <authorList>
            <person name="Koutsovoulos G."/>
            <person name="Danchin GJ E."/>
        </authorList>
    </citation>
    <scope>NUCLEOTIDE SEQUENCE [LARGE SCALE GENOMIC DNA]</scope>
</reference>
<accession>A0A6V7WJP6</accession>
<evidence type="ECO:0000313" key="2">
    <source>
        <dbReference type="EMBL" id="CAD2187221.1"/>
    </source>
</evidence>
<keyword evidence="1" id="KW-1133">Transmembrane helix</keyword>
<dbReference type="PANTHER" id="PTHR11533:SF192">
    <property type="entry name" value="GH"/>
    <property type="match status" value="1"/>
</dbReference>
<keyword evidence="1" id="KW-0812">Transmembrane</keyword>
<sequence length="697" mass="79814">MSINIFSKILFLINFFIYFIATIICNFSFSFKLPLPNLVPIRYDLQFQLPTASDKDPLVPTFVGTAKLEFQLTRQIPPYESKQQYLNNNEIIKLTFLSQKLDQFENITLIRYGEDEEEINFNVDLRKREGGGNKKLLTGRYILNIGRFEGIITYNKGLFYRDAGGLPLLASNFFFEFSPSLFPQLGGPLQKTTTKISLIHPHGTTALSTPNIAAYLIGIAVLPDSVYERTLIQTQPPLFIWTNRLLHTAILKRELAKISGPVFEAISSLLGNERLPLNALNLLIIDDFNNTDSTHSFGLITISLIQWEAADQAHKIALLARQFARQWLGGMTTVANAGIFCLQEDIVECLCDKAWQRFQLAHYLRINLAETFLAPGEAVALPEWAGVDEIKTHCSLKGVLFLNSIEHLTNKSELTMLGIIKRLLVQQRYRHFRLEHLDELLRPLLIDSIDIGQVFTFWFKSGGIPNLLVEKSSNKNNNRLRLVQLNNGRQSQQLLNGIQHWAKMPLWPLPIDIQNVSLPFKFMLSQVLELAPLDRKLLPLTNLGFDHLYKVNYDLKSWERIVHELGDTSTLNVLNAKSRAQLLGDFCYFNAFDDNDEKPSESNQLLIERLQRNFLELLREHYEYFELCEFYAFWCMAGRGRRIPMDRESRFKYLQIIQQNVLPALLNGDNYECGGPGLGFDAGNILCRAAFGQNCFF</sequence>
<gene>
    <name evidence="2" type="ORF">MENT_LOCUS39790</name>
</gene>
<evidence type="ECO:0000256" key="1">
    <source>
        <dbReference type="SAM" id="Phobius"/>
    </source>
</evidence>
<comment type="caution">
    <text evidence="2">The sequence shown here is derived from an EMBL/GenBank/DDBJ whole genome shotgun (WGS) entry which is preliminary data.</text>
</comment>
<dbReference type="GO" id="GO:0070006">
    <property type="term" value="F:metalloaminopeptidase activity"/>
    <property type="evidence" value="ECO:0007669"/>
    <property type="project" value="TreeGrafter"/>
</dbReference>
<dbReference type="AlphaFoldDB" id="A0A6V7WJP6"/>
<keyword evidence="1" id="KW-0472">Membrane</keyword>
<dbReference type="GO" id="GO:0043171">
    <property type="term" value="P:peptide catabolic process"/>
    <property type="evidence" value="ECO:0007669"/>
    <property type="project" value="TreeGrafter"/>
</dbReference>
<dbReference type="PANTHER" id="PTHR11533">
    <property type="entry name" value="PROTEASE M1 ZINC METALLOPROTEASE"/>
    <property type="match status" value="1"/>
</dbReference>
<name>A0A6V7WJP6_MELEN</name>
<protein>
    <submittedName>
        <fullName evidence="2">Uncharacterized protein</fullName>
    </submittedName>
</protein>
<dbReference type="EMBL" id="CAJEWN010000628">
    <property type="protein sequence ID" value="CAD2187221.1"/>
    <property type="molecule type" value="Genomic_DNA"/>
</dbReference>
<dbReference type="Proteomes" id="UP000580250">
    <property type="component" value="Unassembled WGS sequence"/>
</dbReference>
<dbReference type="GO" id="GO:0005737">
    <property type="term" value="C:cytoplasm"/>
    <property type="evidence" value="ECO:0007669"/>
    <property type="project" value="TreeGrafter"/>
</dbReference>
<proteinExistence type="predicted"/>
<dbReference type="Gene3D" id="2.60.40.1730">
    <property type="entry name" value="tricorn interacting facor f3 domain"/>
    <property type="match status" value="1"/>
</dbReference>
<dbReference type="GO" id="GO:0008270">
    <property type="term" value="F:zinc ion binding"/>
    <property type="evidence" value="ECO:0007669"/>
    <property type="project" value="TreeGrafter"/>
</dbReference>
<dbReference type="InterPro" id="IPR042097">
    <property type="entry name" value="Aminopeptidase_N-like_N_sf"/>
</dbReference>
<dbReference type="GO" id="GO:0006508">
    <property type="term" value="P:proteolysis"/>
    <property type="evidence" value="ECO:0007669"/>
    <property type="project" value="TreeGrafter"/>
</dbReference>
<dbReference type="InterPro" id="IPR050344">
    <property type="entry name" value="Peptidase_M1_aminopeptidases"/>
</dbReference>
<dbReference type="GO" id="GO:0005615">
    <property type="term" value="C:extracellular space"/>
    <property type="evidence" value="ECO:0007669"/>
    <property type="project" value="TreeGrafter"/>
</dbReference>
<organism evidence="2 3">
    <name type="scientific">Meloidogyne enterolobii</name>
    <name type="common">Root-knot nematode worm</name>
    <name type="synonym">Meloidogyne mayaguensis</name>
    <dbReference type="NCBI Taxonomy" id="390850"/>
    <lineage>
        <taxon>Eukaryota</taxon>
        <taxon>Metazoa</taxon>
        <taxon>Ecdysozoa</taxon>
        <taxon>Nematoda</taxon>
        <taxon>Chromadorea</taxon>
        <taxon>Rhabditida</taxon>
        <taxon>Tylenchina</taxon>
        <taxon>Tylenchomorpha</taxon>
        <taxon>Tylenchoidea</taxon>
        <taxon>Meloidogynidae</taxon>
        <taxon>Meloidogyninae</taxon>
        <taxon>Meloidogyne</taxon>
    </lineage>
</organism>